<sequence length="789" mass="88660">MEYALSIEPTRVPQWLASDTNQLGLHHGRVHFNCVCDASSGVRIRMRNAARVPRLTLRFLNADSREERTVVVDASNDDTFWSHDRVAVPFVDRPVGDEPADVSVTITNPAYALPLYEHGGNVAPADFKRSWRDSVSPYALVDIGNTAFLVPPADKELVTADAFDLIRLRDHYESIYRHYENAILVSDSPTAPAADRVYARQFFCKADAGSGAGIAFYGQHWIGASANTLLRYLNVDADPWLILHEIGHGHEFVFVGTAPPLIEVWTNILPNLFQFDTMTSAERQTAAWIYDHGRREAIERGLGALIDQRVDYDKFSFRERLFAYAPLTQTSAGRRAFQRMHFQLRRFNMRGDGPTEYLIADWWSNAAEMDCLPLFMLMQQKVVSCCRYGRDVRPVYTFERALSAFKRIPYPACRLLSDFDTRSNNYGMPGLETTFAPVYPAQSNASVAELTIVMHIDEPAQIAGESVELFDGSRLVCAAAVDGARARFGSRVPVGVYGLHVPRGRDRRYDITIPENRFNDKGNGCTNLYAIVTNTTARVDVLYEPKRAPSVIARPAGYLMGYSDRLAAGFVVDVAKRRVELTVYRPQLHWFFVQYFTIAVHRNGALVGELVALGNHGDADYHQSVEYQPNDVMTLTLLDNATRDRLIFMGAALQQLQTQYLLASSGVQDLSDQPELASAERQIRTKLSEVTGFLDSEPSLLLIENWLKDDILLMIQALPDSQALMRTHCRYLPKHFKCVESAPYAPWWSVLSLVAVGVVCLLLLFFVIATIARRAKRDVDARPPSSIKA</sequence>
<gene>
    <name evidence="3" type="ORF">LdMNPV-T3_00161</name>
</gene>
<organismHost>
    <name type="scientific">Lepidoptera</name>
    <name type="common">moths &amp; butterflies</name>
    <dbReference type="NCBI Taxonomy" id="7088"/>
</organismHost>
<keyword evidence="1" id="KW-0472">Membrane</keyword>
<proteinExistence type="predicted"/>
<dbReference type="PROSITE" id="PS51723">
    <property type="entry name" value="PEPTIDASE_M60"/>
    <property type="match status" value="1"/>
</dbReference>
<keyword evidence="1" id="KW-0812">Transmembrane</keyword>
<name>A0A2S1XBE9_NPVLD</name>
<protein>
    <submittedName>
        <fullName evidence="3">Vef-2</fullName>
    </submittedName>
</protein>
<evidence type="ECO:0000313" key="3">
    <source>
        <dbReference type="EMBL" id="AWJ76774.1"/>
    </source>
</evidence>
<feature type="transmembrane region" description="Helical" evidence="1">
    <location>
        <begin position="747"/>
        <end position="772"/>
    </location>
</feature>
<dbReference type="EMBL" id="MF311096">
    <property type="protein sequence ID" value="AWJ76774.1"/>
    <property type="molecule type" value="Genomic_DNA"/>
</dbReference>
<organism evidence="3">
    <name type="scientific">Lymantria dispar multicapsid nuclear polyhedrosis virus</name>
    <name type="common">LdMNPV</name>
    <dbReference type="NCBI Taxonomy" id="10449"/>
    <lineage>
        <taxon>Viruses</taxon>
        <taxon>Viruses incertae sedis</taxon>
        <taxon>Naldaviricetes</taxon>
        <taxon>Lefavirales</taxon>
        <taxon>Baculoviridae</taxon>
        <taxon>Alphabaculovirus</taxon>
        <taxon>Alphabaculovirus lydisparis</taxon>
    </lineage>
</organism>
<reference evidence="3" key="1">
    <citation type="submission" date="2017-06" db="EMBL/GenBank/DDBJ databases">
        <title>Complete Genome Sequence of a Lymantria dispar Nucleopolyhedrovirus (LdMNPV) strain from Turkey.</title>
        <authorList>
            <person name="Gencer D."/>
            <person name="Inan C."/>
            <person name="Nalcacioglu R."/>
            <person name="Yin F."/>
            <person name="Zhu Z."/>
            <person name="Wang J."/>
            <person name="Hu Z."/>
            <person name="Arif B.M."/>
            <person name="Demirbag Z."/>
            <person name="Demir I."/>
        </authorList>
    </citation>
    <scope>NUCLEOTIDE SEQUENCE</scope>
    <source>
        <strain evidence="3">T3</strain>
    </source>
</reference>
<evidence type="ECO:0000259" key="2">
    <source>
        <dbReference type="PROSITE" id="PS51723"/>
    </source>
</evidence>
<dbReference type="InterPro" id="IPR031161">
    <property type="entry name" value="Peptidase_M60_dom"/>
</dbReference>
<keyword evidence="1" id="KW-1133">Transmembrane helix</keyword>
<evidence type="ECO:0000256" key="1">
    <source>
        <dbReference type="SAM" id="Phobius"/>
    </source>
</evidence>
<accession>A0A2S1XBE9</accession>
<dbReference type="Gene3D" id="3.40.390.80">
    <property type="entry name" value="Peptidase M60, enhancin-like domain 2"/>
    <property type="match status" value="1"/>
</dbReference>
<dbReference type="SMART" id="SM01276">
    <property type="entry name" value="M60-like"/>
    <property type="match status" value="1"/>
</dbReference>
<dbReference type="Pfam" id="PF13402">
    <property type="entry name" value="Peptidase_M60"/>
    <property type="match status" value="1"/>
</dbReference>
<feature type="domain" description="Peptidase M60" evidence="2">
    <location>
        <begin position="27"/>
        <end position="332"/>
    </location>
</feature>